<dbReference type="InterPro" id="IPR015995">
    <property type="entry name" value="MlrC_N"/>
</dbReference>
<dbReference type="GO" id="GO:0006508">
    <property type="term" value="P:proteolysis"/>
    <property type="evidence" value="ECO:0007669"/>
    <property type="project" value="UniProtKB-KW"/>
</dbReference>
<evidence type="ECO:0000313" key="5">
    <source>
        <dbReference type="Proteomes" id="UP000033514"/>
    </source>
</evidence>
<keyword evidence="1" id="KW-0482">Metalloprotease</keyword>
<keyword evidence="1" id="KW-0378">Hydrolase</keyword>
<dbReference type="Pfam" id="PF07364">
    <property type="entry name" value="DUF1485"/>
    <property type="match status" value="1"/>
</dbReference>
<feature type="domain" description="Microcystin LR degradation protein MlrC N-terminal" evidence="3">
    <location>
        <begin position="2"/>
        <end position="280"/>
    </location>
</feature>
<dbReference type="OrthoDB" id="9782658at2"/>
<keyword evidence="1" id="KW-0479">Metal-binding</keyword>
<dbReference type="EMBL" id="LAJG01000024">
    <property type="protein sequence ID" value="KKB77781.1"/>
    <property type="molecule type" value="Genomic_DNA"/>
</dbReference>
<organism evidence="4 5">
    <name type="scientific">Devosia soli</name>
    <dbReference type="NCBI Taxonomy" id="361041"/>
    <lineage>
        <taxon>Bacteria</taxon>
        <taxon>Pseudomonadati</taxon>
        <taxon>Pseudomonadota</taxon>
        <taxon>Alphaproteobacteria</taxon>
        <taxon>Hyphomicrobiales</taxon>
        <taxon>Devosiaceae</taxon>
        <taxon>Devosia</taxon>
    </lineage>
</organism>
<proteinExistence type="inferred from homology"/>
<evidence type="ECO:0000259" key="2">
    <source>
        <dbReference type="Pfam" id="PF07171"/>
    </source>
</evidence>
<dbReference type="InterPro" id="IPR010799">
    <property type="entry name" value="MlrC_C"/>
</dbReference>
<dbReference type="PATRIC" id="fig|361041.3.peg.2201"/>
<gene>
    <name evidence="4" type="ORF">VW35_14075</name>
</gene>
<dbReference type="GO" id="GO:0046872">
    <property type="term" value="F:metal ion binding"/>
    <property type="evidence" value="ECO:0007669"/>
    <property type="project" value="UniProtKB-KW"/>
</dbReference>
<evidence type="ECO:0000256" key="1">
    <source>
        <dbReference type="PIRNR" id="PIRNR012702"/>
    </source>
</evidence>
<reference evidence="4 5" key="1">
    <citation type="submission" date="2015-03" db="EMBL/GenBank/DDBJ databases">
        <authorList>
            <person name="Hassan Y.I."/>
            <person name="Lepp D."/>
            <person name="Zhou T."/>
        </authorList>
    </citation>
    <scope>NUCLEOTIDE SEQUENCE [LARGE SCALE GENOMIC DNA]</scope>
    <source>
        <strain evidence="4 5">GH2-10</strain>
    </source>
</reference>
<dbReference type="Proteomes" id="UP000033514">
    <property type="component" value="Unassembled WGS sequence"/>
</dbReference>
<dbReference type="RefSeq" id="WP_046143703.1">
    <property type="nucleotide sequence ID" value="NZ_LAJG01000024.1"/>
</dbReference>
<evidence type="ECO:0000313" key="4">
    <source>
        <dbReference type="EMBL" id="KKB77781.1"/>
    </source>
</evidence>
<name>A0A0F5L5U8_9HYPH</name>
<comment type="similarity">
    <text evidence="1">Belongs to the peptidase M81 family.</text>
</comment>
<dbReference type="InterPro" id="IPR009197">
    <property type="entry name" value="MlrC"/>
</dbReference>
<protein>
    <recommendedName>
        <fullName evidence="1">Microcystinase C</fullName>
        <shortName evidence="1">MlrC</shortName>
    </recommendedName>
</protein>
<dbReference type="PIRSF" id="PIRSF012702">
    <property type="entry name" value="UCP012702"/>
    <property type="match status" value="1"/>
</dbReference>
<feature type="domain" description="Microcystin LR degradation protein MlrC C-terminal" evidence="2">
    <location>
        <begin position="289"/>
        <end position="449"/>
    </location>
</feature>
<comment type="caution">
    <text evidence="4">The sequence shown here is derived from an EMBL/GenBank/DDBJ whole genome shotgun (WGS) entry which is preliminary data.</text>
</comment>
<dbReference type="STRING" id="361041.VW35_14075"/>
<comment type="cofactor">
    <cofactor evidence="1">
        <name>Zn(2+)</name>
        <dbReference type="ChEBI" id="CHEBI:29105"/>
    </cofactor>
    <text evidence="1">Binds 1 zinc ion per subunit.</text>
</comment>
<keyword evidence="1" id="KW-0645">Protease</keyword>
<evidence type="ECO:0000259" key="3">
    <source>
        <dbReference type="Pfam" id="PF07364"/>
    </source>
</evidence>
<dbReference type="Pfam" id="PF07171">
    <property type="entry name" value="MlrC_C"/>
    <property type="match status" value="1"/>
</dbReference>
<keyword evidence="5" id="KW-1185">Reference proteome</keyword>
<comment type="function">
    <text evidence="1">Involved in peptidolytic degradation of cyclic heptapeptide hepatotoxin microcystin (MC).</text>
</comment>
<dbReference type="AlphaFoldDB" id="A0A0F5L5U8"/>
<dbReference type="GO" id="GO:0008237">
    <property type="term" value="F:metallopeptidase activity"/>
    <property type="evidence" value="ECO:0007669"/>
    <property type="project" value="UniProtKB-KW"/>
</dbReference>
<accession>A0A0F5L5U8</accession>
<sequence length="477" mass="51563">MRIAVAGLHTECSTYNPVIAREADFRVLRGPSMLKDQYFDFLTHFPAEFVTILHARAIAGGPVEHALYQKWKAEILDGIRAAMPLDGVYLAMHGAMFVQNMLDAEGDFIASVRDLVGPDVLIAASYDLHGNVSQKIVDGLDIFSTYRTAPHIDVPDTMRRAVTMLVRALRTGVRPKVAWAPVPVLLPGERTSTQDEPARSFYAQLHEVEEQSGIWDASFQVGYVWADEPRSTACAVITGTDKAAMEKAATKLALDYWDVREQFVFGMETGSIDECVDRAIASKTSPVVLAESGDNPTGGGVGDRAEVLAALIARDAQGVIFAGIADKAATEAAYAAGVGATIPLHIGASLDPSSTPVDTTGEVIFLLEHDNPLFREAVVRIGGIDLVLTARRRPFHNIADFTKLGLDPRAAKIVAVKSGYLSPELGPIANPGIMALSPGVVDQFVERTTRNHTPRPSFPFDRNFAFVPGVKWSALAK</sequence>